<dbReference type="RefSeq" id="WP_191163536.1">
    <property type="nucleotide sequence ID" value="NZ_JACWMX010000004.1"/>
</dbReference>
<name>A0A926NMB5_9SPHI</name>
<keyword evidence="1" id="KW-0472">Membrane</keyword>
<keyword evidence="3" id="KW-1185">Reference proteome</keyword>
<comment type="caution">
    <text evidence="2">The sequence shown here is derived from an EMBL/GenBank/DDBJ whole genome shotgun (WGS) entry which is preliminary data.</text>
</comment>
<evidence type="ECO:0000313" key="2">
    <source>
        <dbReference type="EMBL" id="MBD1393801.1"/>
    </source>
</evidence>
<dbReference type="EMBL" id="JACWMX010000004">
    <property type="protein sequence ID" value="MBD1393801.1"/>
    <property type="molecule type" value="Genomic_DNA"/>
</dbReference>
<gene>
    <name evidence="2" type="ORF">IDJ76_11895</name>
</gene>
<organism evidence="2 3">
    <name type="scientific">Mucilaginibacter glaciei</name>
    <dbReference type="NCBI Taxonomy" id="2772109"/>
    <lineage>
        <taxon>Bacteria</taxon>
        <taxon>Pseudomonadati</taxon>
        <taxon>Bacteroidota</taxon>
        <taxon>Sphingobacteriia</taxon>
        <taxon>Sphingobacteriales</taxon>
        <taxon>Sphingobacteriaceae</taxon>
        <taxon>Mucilaginibacter</taxon>
    </lineage>
</organism>
<keyword evidence="1" id="KW-0812">Transmembrane</keyword>
<protein>
    <submittedName>
        <fullName evidence="2">Uncharacterized protein</fullName>
    </submittedName>
</protein>
<keyword evidence="1" id="KW-1133">Transmembrane helix</keyword>
<accession>A0A926NMB5</accession>
<dbReference type="AlphaFoldDB" id="A0A926NMB5"/>
<feature type="transmembrane region" description="Helical" evidence="1">
    <location>
        <begin position="32"/>
        <end position="50"/>
    </location>
</feature>
<sequence length="60" mass="6842">MNERNRLVGWDAALIAGVILFLFLQLPEHYNLIIGLVTVNIFANCIRNHIAAYKLNGKIY</sequence>
<dbReference type="Proteomes" id="UP000619078">
    <property type="component" value="Unassembled WGS sequence"/>
</dbReference>
<reference evidence="2" key="1">
    <citation type="submission" date="2020-09" db="EMBL/GenBank/DDBJ databases">
        <title>Novel species of Mucilaginibacter isolated from a glacier on the Tibetan Plateau.</title>
        <authorList>
            <person name="Liu Q."/>
            <person name="Xin Y.-H."/>
        </authorList>
    </citation>
    <scope>NUCLEOTIDE SEQUENCE</scope>
    <source>
        <strain evidence="2">ZB1P21</strain>
    </source>
</reference>
<evidence type="ECO:0000313" key="3">
    <source>
        <dbReference type="Proteomes" id="UP000619078"/>
    </source>
</evidence>
<evidence type="ECO:0000256" key="1">
    <source>
        <dbReference type="SAM" id="Phobius"/>
    </source>
</evidence>
<feature type="transmembrane region" description="Helical" evidence="1">
    <location>
        <begin position="7"/>
        <end position="26"/>
    </location>
</feature>
<proteinExistence type="predicted"/>